<dbReference type="Gene3D" id="2.60.40.10">
    <property type="entry name" value="Immunoglobulins"/>
    <property type="match status" value="1"/>
</dbReference>
<dbReference type="GO" id="GO:0008237">
    <property type="term" value="F:metallopeptidase activity"/>
    <property type="evidence" value="ECO:0007669"/>
    <property type="project" value="InterPro"/>
</dbReference>
<dbReference type="RefSeq" id="WP_134169104.1">
    <property type="nucleotide sequence ID" value="NZ_SODD01000012.1"/>
</dbReference>
<name>A0A4R7ZS23_9FIRM</name>
<accession>A0A4R7ZS23</accession>
<dbReference type="OrthoDB" id="2615003at2"/>
<organism evidence="1 2">
    <name type="scientific">Breznakia blatticola</name>
    <dbReference type="NCBI Taxonomy" id="1754012"/>
    <lineage>
        <taxon>Bacteria</taxon>
        <taxon>Bacillati</taxon>
        <taxon>Bacillota</taxon>
        <taxon>Erysipelotrichia</taxon>
        <taxon>Erysipelotrichales</taxon>
        <taxon>Erysipelotrichaceae</taxon>
        <taxon>Breznakia</taxon>
    </lineage>
</organism>
<dbReference type="InterPro" id="IPR013783">
    <property type="entry name" value="Ig-like_fold"/>
</dbReference>
<dbReference type="Gene3D" id="3.40.390.10">
    <property type="entry name" value="Collagenase (Catalytic Domain)"/>
    <property type="match status" value="1"/>
</dbReference>
<keyword evidence="2" id="KW-1185">Reference proteome</keyword>
<dbReference type="Proteomes" id="UP000294743">
    <property type="component" value="Unassembled WGS sequence"/>
</dbReference>
<comment type="caution">
    <text evidence="1">The sequence shown here is derived from an EMBL/GenBank/DDBJ whole genome shotgun (WGS) entry which is preliminary data.</text>
</comment>
<protein>
    <submittedName>
        <fullName evidence="1">Uncharacterized protein</fullName>
    </submittedName>
</protein>
<dbReference type="EMBL" id="SODD01000012">
    <property type="protein sequence ID" value="TDW20562.1"/>
    <property type="molecule type" value="Genomic_DNA"/>
</dbReference>
<sequence length="317" mass="36068">MKYLKVKNVLLICVALVLTCVLYVFQMPTNALSDTSEQKESTAQVHDENPPTIIGPNAYELVVDEEFSLRNLKLRAYDSKKQPLLLDVIENDVNTSVPGNYKVIVEAKNKSGKISRKTIEIIVKAKEVEEKHDHAKPEPVQQEIPVEIAQETLTPVQPPLDRTNLYVRGWKIEAPDMNVSDDTVRKYVNEIMQLPNQYNNSSLHTITIDLSIAYPYLGMGYSDGRIWLNGQNHYPTTVLHEATHIYDFGTNLSQTAEFQQIFNQEKGSLPVRYSGNMNDNAYEWLANAVVYYYNDPQTLASNAPLTHQYVYRNLIAS</sequence>
<evidence type="ECO:0000313" key="1">
    <source>
        <dbReference type="EMBL" id="TDW20562.1"/>
    </source>
</evidence>
<evidence type="ECO:0000313" key="2">
    <source>
        <dbReference type="Proteomes" id="UP000294743"/>
    </source>
</evidence>
<gene>
    <name evidence="1" type="ORF">EDD63_11228</name>
</gene>
<proteinExistence type="predicted"/>
<dbReference type="AlphaFoldDB" id="A0A4R7ZS23"/>
<dbReference type="InterPro" id="IPR024079">
    <property type="entry name" value="MetalloPept_cat_dom_sf"/>
</dbReference>
<reference evidence="1 2" key="1">
    <citation type="submission" date="2019-03" db="EMBL/GenBank/DDBJ databases">
        <title>Genomic Encyclopedia of Type Strains, Phase IV (KMG-IV): sequencing the most valuable type-strain genomes for metagenomic binning, comparative biology and taxonomic classification.</title>
        <authorList>
            <person name="Goeker M."/>
        </authorList>
    </citation>
    <scope>NUCLEOTIDE SEQUENCE [LARGE SCALE GENOMIC DNA]</scope>
    <source>
        <strain evidence="1 2">DSM 28867</strain>
    </source>
</reference>
<dbReference type="SUPFAM" id="SSF55486">
    <property type="entry name" value="Metalloproteases ('zincins'), catalytic domain"/>
    <property type="match status" value="1"/>
</dbReference>